<evidence type="ECO:0000256" key="2">
    <source>
        <dbReference type="ARBA" id="ARBA00008892"/>
    </source>
</evidence>
<geneLocation type="mitochondrion" evidence="14"/>
<name>A0A7H0R0B5_9CUCU</name>
<evidence type="ECO:0000256" key="8">
    <source>
        <dbReference type="ARBA" id="ARBA00022989"/>
    </source>
</evidence>
<dbReference type="AlphaFoldDB" id="A0A7H0R0B5"/>
<comment type="similarity">
    <text evidence="2 12">Belongs to the ATPase protein 8 family.</text>
</comment>
<keyword evidence="9 12" id="KW-0406">Ion transport</keyword>
<keyword evidence="10 12" id="KW-0496">Mitochondrion</keyword>
<feature type="transmembrane region" description="Helical" evidence="13">
    <location>
        <begin position="12"/>
        <end position="35"/>
    </location>
</feature>
<comment type="subunit">
    <text evidence="3">F-type ATPases have 2 components, CF(1) - the catalytic core - and CF(0) - the membrane proton channel.</text>
</comment>
<comment type="subcellular location">
    <subcellularLocation>
        <location evidence="1 12">Mitochondrion membrane</location>
        <topology evidence="1 12">Single-pass membrane protein</topology>
    </subcellularLocation>
</comment>
<keyword evidence="4 12" id="KW-0813">Transport</keyword>
<proteinExistence type="inferred from homology"/>
<dbReference type="RefSeq" id="YP_009995913.1">
    <property type="nucleotide sequence ID" value="NC_052914.1"/>
</dbReference>
<reference evidence="14" key="1">
    <citation type="submission" date="2020-08" db="EMBL/GenBank/DDBJ databases">
        <authorList>
            <person name="Lin B."/>
        </authorList>
    </citation>
    <scope>NUCLEOTIDE SEQUENCE</scope>
</reference>
<evidence type="ECO:0000256" key="9">
    <source>
        <dbReference type="ARBA" id="ARBA00023065"/>
    </source>
</evidence>
<dbReference type="GO" id="GO:0015986">
    <property type="term" value="P:proton motive force-driven ATP synthesis"/>
    <property type="evidence" value="ECO:0007669"/>
    <property type="project" value="InterPro"/>
</dbReference>
<evidence type="ECO:0000256" key="7">
    <source>
        <dbReference type="ARBA" id="ARBA00022781"/>
    </source>
</evidence>
<dbReference type="GO" id="GO:0015078">
    <property type="term" value="F:proton transmembrane transporter activity"/>
    <property type="evidence" value="ECO:0007669"/>
    <property type="project" value="InterPro"/>
</dbReference>
<keyword evidence="8 13" id="KW-1133">Transmembrane helix</keyword>
<protein>
    <recommendedName>
        <fullName evidence="12">ATP synthase complex subunit 8</fullName>
    </recommendedName>
</protein>
<evidence type="ECO:0000256" key="1">
    <source>
        <dbReference type="ARBA" id="ARBA00004304"/>
    </source>
</evidence>
<organism evidence="14">
    <name type="scientific">Spondylis buprestoides</name>
    <dbReference type="NCBI Taxonomy" id="1395520"/>
    <lineage>
        <taxon>Eukaryota</taxon>
        <taxon>Metazoa</taxon>
        <taxon>Ecdysozoa</taxon>
        <taxon>Arthropoda</taxon>
        <taxon>Hexapoda</taxon>
        <taxon>Insecta</taxon>
        <taxon>Pterygota</taxon>
        <taxon>Neoptera</taxon>
        <taxon>Endopterygota</taxon>
        <taxon>Coleoptera</taxon>
        <taxon>Polyphaga</taxon>
        <taxon>Cucujiformia</taxon>
        <taxon>Chrysomeloidea</taxon>
        <taxon>Cerambycidae</taxon>
        <taxon>Spondylinae</taxon>
        <taxon>Spondylis</taxon>
    </lineage>
</organism>
<evidence type="ECO:0000256" key="13">
    <source>
        <dbReference type="SAM" id="Phobius"/>
    </source>
</evidence>
<evidence type="ECO:0000313" key="14">
    <source>
        <dbReference type="EMBL" id="QNQ64864.1"/>
    </source>
</evidence>
<evidence type="ECO:0000256" key="4">
    <source>
        <dbReference type="ARBA" id="ARBA00022448"/>
    </source>
</evidence>
<dbReference type="GO" id="GO:0031966">
    <property type="term" value="C:mitochondrial membrane"/>
    <property type="evidence" value="ECO:0007669"/>
    <property type="project" value="UniProtKB-SubCell"/>
</dbReference>
<accession>A0A7H0R0B5</accession>
<dbReference type="InterPro" id="IPR001421">
    <property type="entry name" value="ATP8_metazoa"/>
</dbReference>
<gene>
    <name evidence="14" type="primary">ATP8</name>
</gene>
<evidence type="ECO:0000256" key="3">
    <source>
        <dbReference type="ARBA" id="ARBA00011291"/>
    </source>
</evidence>
<keyword evidence="5 12" id="KW-0138">CF(0)</keyword>
<evidence type="ECO:0000256" key="12">
    <source>
        <dbReference type="RuleBase" id="RU003661"/>
    </source>
</evidence>
<keyword evidence="11 13" id="KW-0472">Membrane</keyword>
<keyword evidence="6 12" id="KW-0812">Transmembrane</keyword>
<evidence type="ECO:0000256" key="6">
    <source>
        <dbReference type="ARBA" id="ARBA00022692"/>
    </source>
</evidence>
<evidence type="ECO:0000256" key="11">
    <source>
        <dbReference type="ARBA" id="ARBA00023136"/>
    </source>
</evidence>
<dbReference type="GO" id="GO:0045259">
    <property type="term" value="C:proton-transporting ATP synthase complex"/>
    <property type="evidence" value="ECO:0007669"/>
    <property type="project" value="UniProtKB-KW"/>
</dbReference>
<dbReference type="Pfam" id="PF00895">
    <property type="entry name" value="ATP-synt_8"/>
    <property type="match status" value="1"/>
</dbReference>
<dbReference type="CTD" id="4509"/>
<dbReference type="EMBL" id="MT826860">
    <property type="protein sequence ID" value="QNQ64864.1"/>
    <property type="molecule type" value="Genomic_DNA"/>
</dbReference>
<keyword evidence="7 12" id="KW-0375">Hydrogen ion transport</keyword>
<evidence type="ECO:0000256" key="10">
    <source>
        <dbReference type="ARBA" id="ARBA00023128"/>
    </source>
</evidence>
<sequence>MPQMAPLNWLNLFFWFLIIFLMFNSINYFMIYYNIKKSKITKNKLNYNWKW</sequence>
<evidence type="ECO:0000256" key="5">
    <source>
        <dbReference type="ARBA" id="ARBA00022547"/>
    </source>
</evidence>
<dbReference type="GeneID" id="62634029"/>